<reference evidence="1 2" key="1">
    <citation type="journal article" date="2019" name="ISME J.">
        <title>Genome analyses of uncultured TG2/ZB3 bacteria in 'Margulisbacteria' specifically attached to ectosymbiotic spirochetes of protists in the termite gut.</title>
        <authorList>
            <person name="Utami Y.D."/>
            <person name="Kuwahara H."/>
            <person name="Igai K."/>
            <person name="Murakami T."/>
            <person name="Sugaya K."/>
            <person name="Morikawa T."/>
            <person name="Nagura Y."/>
            <person name="Yuki M."/>
            <person name="Deevong P."/>
            <person name="Inoue T."/>
            <person name="Kihara K."/>
            <person name="Lo N."/>
            <person name="Yamada A."/>
            <person name="Ohkuma M."/>
            <person name="Hongoh Y."/>
        </authorList>
    </citation>
    <scope>NUCLEOTIDE SEQUENCE [LARGE SCALE GENOMIC DNA]</scope>
    <source>
        <strain evidence="1">NkOx7-01</strain>
    </source>
</reference>
<evidence type="ECO:0000313" key="1">
    <source>
        <dbReference type="EMBL" id="GBR73613.1"/>
    </source>
</evidence>
<evidence type="ECO:0000313" key="2">
    <source>
        <dbReference type="Proteomes" id="UP000269352"/>
    </source>
</evidence>
<keyword evidence="2" id="KW-1185">Reference proteome</keyword>
<dbReference type="EMBL" id="BGZN01000014">
    <property type="protein sequence ID" value="GBR73613.1"/>
    <property type="molecule type" value="Genomic_DNA"/>
</dbReference>
<accession>A0A388TA94</accession>
<dbReference type="AlphaFoldDB" id="A0A388TA94"/>
<organism evidence="1 2">
    <name type="scientific">Termititenax aidoneus</name>
    <dbReference type="NCBI Taxonomy" id="2218524"/>
    <lineage>
        <taxon>Bacteria</taxon>
        <taxon>Bacillati</taxon>
        <taxon>Candidatus Margulisiibacteriota</taxon>
        <taxon>Candidatus Termititenacia</taxon>
        <taxon>Candidatus Termititenacales</taxon>
        <taxon>Candidatus Termititenacaceae</taxon>
        <taxon>Candidatus Termititenax</taxon>
    </lineage>
</organism>
<protein>
    <submittedName>
        <fullName evidence="1">Uncharacterized protein</fullName>
    </submittedName>
</protein>
<comment type="caution">
    <text evidence="1">The sequence shown here is derived from an EMBL/GenBank/DDBJ whole genome shotgun (WGS) entry which is preliminary data.</text>
</comment>
<gene>
    <name evidence="1" type="ORF">NO1_0957</name>
</gene>
<dbReference type="Proteomes" id="UP000269352">
    <property type="component" value="Unassembled WGS sequence"/>
</dbReference>
<proteinExistence type="predicted"/>
<sequence>MVDNLVGGIYANVSKINPETLSPEGKLFLRRYRESLQENQAIDKNIGNLIATTLIKFHKDKGEDITKLLLELITIGFHAIEPYRKYALPVAEYLLLGAVFAVLAITEDETEIQTVIEQLMVGIFTNPIYEFDLDERLKLSALIHQVGAYIGTLSFWSRQYGRHTRLIKTALQQGLIEGLEICNAGGDELLAAREPKHYALARWKGRLQFYFNLLWPLFDLNANIIIRWLNKTTGLEIWPVE</sequence>
<name>A0A388TA94_TERA1</name>